<dbReference type="InterPro" id="IPR031161">
    <property type="entry name" value="Peptidase_M60_dom"/>
</dbReference>
<evidence type="ECO:0000256" key="1">
    <source>
        <dbReference type="SAM" id="Phobius"/>
    </source>
</evidence>
<keyword evidence="1" id="KW-0472">Membrane</keyword>
<proteinExistence type="predicted"/>
<feature type="non-terminal residue" evidence="3">
    <location>
        <position position="792"/>
    </location>
</feature>
<dbReference type="EMBL" id="JQ619624">
    <property type="protein sequence ID" value="AFP66947.1"/>
    <property type="molecule type" value="Genomic_DNA"/>
</dbReference>
<accession>M1FKE7</accession>
<reference evidence="3" key="1">
    <citation type="submission" date="2012-02" db="EMBL/GenBank/DDBJ databases">
        <title>Identification and characterization of an enhancin gene in the Dendrolimus kikuchii nucleopolyhedrosis virus.</title>
        <authorList>
            <person name="Wang Q."/>
            <person name="Wei K."/>
            <person name="Qu L."/>
            <person name="Zhang Y."/>
        </authorList>
    </citation>
    <scope>NUCLEOTIDE SEQUENCE</scope>
</reference>
<keyword evidence="1" id="KW-1133">Transmembrane helix</keyword>
<dbReference type="Pfam" id="PF13402">
    <property type="entry name" value="Peptidase_M60"/>
    <property type="match status" value="1"/>
</dbReference>
<evidence type="ECO:0000313" key="3">
    <source>
        <dbReference type="EMBL" id="AFP66947.1"/>
    </source>
</evidence>
<dbReference type="Gene3D" id="3.40.390.80">
    <property type="entry name" value="Peptidase M60, enhancin-like domain 2"/>
    <property type="match status" value="1"/>
</dbReference>
<feature type="transmembrane region" description="Helical" evidence="1">
    <location>
        <begin position="743"/>
        <end position="769"/>
    </location>
</feature>
<sequence length="792" mass="89508">MQLNLSIVPTRVPAWMSVNDNAFGLHHGRVHLGCVCDGGTTIRVKLNNASEVPRVLLRCLNADSTTETSFVVDASNSDQRISFDRVYVPFIDRPLGGEIADVTVTVESFAHTLPVYEHGTIAEEDFKAAWRGSPSPFAVVNFGVVVFLVPENDKDTIVSADLLQLHLYYSTVFELYNSSIQVSQLAPKPSDRIFGVQFFCKADASGAGVAFYSRYWMGFSDNTLGSYIRPQADDWLALHEIGHGYEFEFINSVPDLGEVWTNILPNLYQLYTMDAPQRQTDAWVYDYGNRGAVERELTRLIDARINYNDSAWDFRSRLLPYAFMTHDAYGKRAFQTMHTQFRSFRVYDTVPRHYYIVDWWSNASPYVDLLPLFMLTQNTVVSKQMTGIRVDEMYTFERALGALKRVPYPACRLFDAFDTVTNNYGVNGLESNYSLIYAGQAAARNPRFIVNLVIDDLSQLLGDPFEVYDGSVLAFRQRVAEARVVITSLPVGVYTVHAPRGKMRCYSLAVPANGYNDRGNECTNLYLIVTSGATGVDLVYTPIQEPRIKRQRTGYVLGFGDALSAKFVVDIASRKIELVVYRRRIHSFFDKYFTIKVFRNGALLHELVVHGLHTHSFYQAAAYEPNDIMTLTFYDNLPRNRIIFMDAHLQLLQSDYLLTTNDVMDQSDQNLMINVNEALERHVHFLNSNQRLLSIDNVIRDDVYLMIKSLPDSDQLLDEYCKYLPNYVQCRSPAQSPPSQVPLIALAAFIVLVCTLILAVLATSTFIVVQRDDARSEVRTPTVAAAAAVAVD</sequence>
<dbReference type="PROSITE" id="PS51723">
    <property type="entry name" value="PEPTIDASE_M60"/>
    <property type="match status" value="1"/>
</dbReference>
<protein>
    <submittedName>
        <fullName evidence="3">Enhancin</fullName>
    </submittedName>
</protein>
<evidence type="ECO:0000259" key="2">
    <source>
        <dbReference type="PROSITE" id="PS51723"/>
    </source>
</evidence>
<keyword evidence="1" id="KW-0812">Transmembrane</keyword>
<name>M1FKE7_9ABAC</name>
<dbReference type="SMART" id="SM01276">
    <property type="entry name" value="M60-like"/>
    <property type="match status" value="1"/>
</dbReference>
<organism evidence="3">
    <name type="scientific">Dendrolimus kikuchii nucleopolyhedrovirus</name>
    <dbReference type="NCBI Taxonomy" id="1219875"/>
    <lineage>
        <taxon>Viruses</taxon>
        <taxon>Viruses incertae sedis</taxon>
        <taxon>Naldaviricetes</taxon>
        <taxon>Lefavirales</taxon>
        <taxon>Baculoviridae</taxon>
        <taxon>Alphabaculovirus</taxon>
    </lineage>
</organism>
<feature type="domain" description="Peptidase M60" evidence="2">
    <location>
        <begin position="27"/>
        <end position="329"/>
    </location>
</feature>